<protein>
    <submittedName>
        <fullName evidence="2">Glycosyl transferase group 1</fullName>
    </submittedName>
</protein>
<dbReference type="InterPro" id="IPR001296">
    <property type="entry name" value="Glyco_trans_1"/>
</dbReference>
<dbReference type="eggNOG" id="COG0438">
    <property type="taxonomic scope" value="Bacteria"/>
</dbReference>
<dbReference type="KEGG" id="fno:Fnod_0571"/>
<dbReference type="RefSeq" id="WP_011993750.1">
    <property type="nucleotide sequence ID" value="NC_009718.1"/>
</dbReference>
<feature type="domain" description="Glycosyl transferase family 1" evidence="1">
    <location>
        <begin position="9"/>
        <end position="155"/>
    </location>
</feature>
<keyword evidence="3" id="KW-1185">Reference proteome</keyword>
<sequence length="197" mass="22952">MALEHNLSREQIREKYNIPNDAFVVSYVGRHNHVKGYDLLQKAAEEVWRKEPNVYFLIAGKEFPIRGLRDKKWIEVGWTNIPGNIVNASDVFVLPNRRTFFDLILLEVMSIGKPIIASFTGGNKFVSRQTNGIITFEKENIADLVKKILDLSLLSRDELERLGLENKILYNNYYTPEKFALRYRKEVGRLFFGEIQK</sequence>
<evidence type="ECO:0000259" key="1">
    <source>
        <dbReference type="Pfam" id="PF00534"/>
    </source>
</evidence>
<dbReference type="Gene3D" id="3.40.50.2000">
    <property type="entry name" value="Glycogen Phosphorylase B"/>
    <property type="match status" value="1"/>
</dbReference>
<dbReference type="EMBL" id="CP000771">
    <property type="protein sequence ID" value="ABS60431.1"/>
    <property type="molecule type" value="Genomic_DNA"/>
</dbReference>
<evidence type="ECO:0000313" key="2">
    <source>
        <dbReference type="EMBL" id="ABS60431.1"/>
    </source>
</evidence>
<dbReference type="SUPFAM" id="SSF53756">
    <property type="entry name" value="UDP-Glycosyltransferase/glycogen phosphorylase"/>
    <property type="match status" value="1"/>
</dbReference>
<dbReference type="STRING" id="381764.Fnod_0571"/>
<dbReference type="HOGENOM" id="CLU_1382318_0_0_0"/>
<dbReference type="Pfam" id="PF00534">
    <property type="entry name" value="Glycos_transf_1"/>
    <property type="match status" value="1"/>
</dbReference>
<proteinExistence type="predicted"/>
<organism evidence="2 3">
    <name type="scientific">Fervidobacterium nodosum (strain ATCC 35602 / DSM 5306 / Rt17-B1)</name>
    <dbReference type="NCBI Taxonomy" id="381764"/>
    <lineage>
        <taxon>Bacteria</taxon>
        <taxon>Thermotogati</taxon>
        <taxon>Thermotogota</taxon>
        <taxon>Thermotogae</taxon>
        <taxon>Thermotogales</taxon>
        <taxon>Fervidobacteriaceae</taxon>
        <taxon>Fervidobacterium</taxon>
    </lineage>
</organism>
<dbReference type="Proteomes" id="UP000002415">
    <property type="component" value="Chromosome"/>
</dbReference>
<evidence type="ECO:0000313" key="3">
    <source>
        <dbReference type="Proteomes" id="UP000002415"/>
    </source>
</evidence>
<dbReference type="PANTHER" id="PTHR12526">
    <property type="entry name" value="GLYCOSYLTRANSFERASE"/>
    <property type="match status" value="1"/>
</dbReference>
<reference evidence="2 3" key="1">
    <citation type="submission" date="2007-07" db="EMBL/GenBank/DDBJ databases">
        <title>Complete sequence of Fervidobacterium nodosum Rt17-B1.</title>
        <authorList>
            <consortium name="US DOE Joint Genome Institute"/>
            <person name="Copeland A."/>
            <person name="Lucas S."/>
            <person name="Lapidus A."/>
            <person name="Barry K."/>
            <person name="Glavina del Rio T."/>
            <person name="Dalin E."/>
            <person name="Tice H."/>
            <person name="Pitluck S."/>
            <person name="Saunders E."/>
            <person name="Brettin T."/>
            <person name="Bruce D."/>
            <person name="Detter J.C."/>
            <person name="Han C."/>
            <person name="Schmutz J."/>
            <person name="Larimer F."/>
            <person name="Land M."/>
            <person name="Hauser L."/>
            <person name="Kyrpides N."/>
            <person name="Mikhailova N."/>
            <person name="Nelson K."/>
            <person name="Gogarten J.P."/>
            <person name="Noll K."/>
            <person name="Richardson P."/>
        </authorList>
    </citation>
    <scope>NUCLEOTIDE SEQUENCE [LARGE SCALE GENOMIC DNA]</scope>
    <source>
        <strain evidence="3">ATCC 35602 / DSM 5306 / Rt17-B1</strain>
    </source>
</reference>
<dbReference type="AlphaFoldDB" id="A7HKJ8"/>
<dbReference type="GO" id="GO:0016757">
    <property type="term" value="F:glycosyltransferase activity"/>
    <property type="evidence" value="ECO:0007669"/>
    <property type="project" value="InterPro"/>
</dbReference>
<dbReference type="CDD" id="cd03801">
    <property type="entry name" value="GT4_PimA-like"/>
    <property type="match status" value="1"/>
</dbReference>
<dbReference type="CAZy" id="GT4">
    <property type="family name" value="Glycosyltransferase Family 4"/>
</dbReference>
<gene>
    <name evidence="2" type="ordered locus">Fnod_0571</name>
</gene>
<accession>A7HKJ8</accession>
<name>A7HKJ8_FERNB</name>
<reference evidence="2 3" key="2">
    <citation type="journal article" date="2009" name="Proc. Natl. Acad. Sci. U.S.A.">
        <title>On the chimeric nature, thermophilic origin, and phylogenetic placement of the Thermotogales.</title>
        <authorList>
            <person name="Zhaxybayeva O."/>
            <person name="Swithers K.S."/>
            <person name="Lapierre P."/>
            <person name="Fournier G.P."/>
            <person name="Bickhart D.M."/>
            <person name="DeBoy R.T."/>
            <person name="Nelson K.E."/>
            <person name="Nesbo C.L."/>
            <person name="Doolittle W.F."/>
            <person name="Gogarten J.P."/>
            <person name="Noll K.M."/>
        </authorList>
    </citation>
    <scope>NUCLEOTIDE SEQUENCE [LARGE SCALE GENOMIC DNA]</scope>
    <source>
        <strain evidence="3">ATCC 35602 / DSM 5306 / Rt17-B1</strain>
    </source>
</reference>
<keyword evidence="2" id="KW-0808">Transferase</keyword>